<dbReference type="Proteomes" id="UP000239907">
    <property type="component" value="Unassembled WGS sequence"/>
</dbReference>
<organism evidence="1 2">
    <name type="scientific">Rubritalea profundi</name>
    <dbReference type="NCBI Taxonomy" id="1658618"/>
    <lineage>
        <taxon>Bacteria</taxon>
        <taxon>Pseudomonadati</taxon>
        <taxon>Verrucomicrobiota</taxon>
        <taxon>Verrucomicrobiia</taxon>
        <taxon>Verrucomicrobiales</taxon>
        <taxon>Rubritaleaceae</taxon>
        <taxon>Rubritalea</taxon>
    </lineage>
</organism>
<proteinExistence type="predicted"/>
<accession>A0A2S7U3H1</accession>
<dbReference type="PROSITE" id="PS00018">
    <property type="entry name" value="EF_HAND_1"/>
    <property type="match status" value="1"/>
</dbReference>
<dbReference type="InterPro" id="IPR038765">
    <property type="entry name" value="Papain-like_cys_pep_sf"/>
</dbReference>
<keyword evidence="2" id="KW-1185">Reference proteome</keyword>
<dbReference type="EMBL" id="MQWA01000001">
    <property type="protein sequence ID" value="PQJ29057.1"/>
    <property type="molecule type" value="Genomic_DNA"/>
</dbReference>
<protein>
    <recommendedName>
        <fullName evidence="3">Peptidase C1A papain C-terminal domain-containing protein</fullName>
    </recommendedName>
</protein>
<dbReference type="AlphaFoldDB" id="A0A2S7U3H1"/>
<sequence length="344" mass="37823">MPTAKSHGGVRLKKIGLWPNGYQIWREAMEYRVSGYRYSPANTIDQLNEARGWLFDRNQPKPNKKTLGGLFALDGRMGELKKVTVTIPKGEHAAGEDIWTRWGPSGYGHGITCVGYDDQVGHDLNGDGKITNDLDLNGDGKVTLADWERGAYIVVNSWGKSWSKDGRIYLLYSAMIDPTWKRGNDLRRAEVTRYLPRRTLRLKLACDDRTDLRMTIGIAGDKNASAPEHEFAPQAFNGWPLFGGGNAGHVPMAGPGDDTPIEVGIDLTSLLKNLAPDNDGKGRLFLRLSRADGSSATGELHECALRSYDPKGSFLGESQLIIKDGNFGKSLFTIDAVISELVSD</sequence>
<comment type="caution">
    <text evidence="1">The sequence shown here is derived from an EMBL/GenBank/DDBJ whole genome shotgun (WGS) entry which is preliminary data.</text>
</comment>
<reference evidence="1 2" key="1">
    <citation type="submission" date="2016-12" db="EMBL/GenBank/DDBJ databases">
        <title>Study of bacterial adaptation to deep sea.</title>
        <authorList>
            <person name="Song J."/>
            <person name="Yoshizawa S."/>
            <person name="Kogure K."/>
        </authorList>
    </citation>
    <scope>NUCLEOTIDE SEQUENCE [LARGE SCALE GENOMIC DNA]</scope>
    <source>
        <strain evidence="1 2">SAORIC-165</strain>
    </source>
</reference>
<dbReference type="SUPFAM" id="SSF54001">
    <property type="entry name" value="Cysteine proteinases"/>
    <property type="match status" value="1"/>
</dbReference>
<evidence type="ECO:0008006" key="3">
    <source>
        <dbReference type="Google" id="ProtNLM"/>
    </source>
</evidence>
<name>A0A2S7U3H1_9BACT</name>
<dbReference type="InterPro" id="IPR018247">
    <property type="entry name" value="EF_Hand_1_Ca_BS"/>
</dbReference>
<gene>
    <name evidence="1" type="ORF">BSZ32_11520</name>
</gene>
<evidence type="ECO:0000313" key="2">
    <source>
        <dbReference type="Proteomes" id="UP000239907"/>
    </source>
</evidence>
<dbReference type="Gene3D" id="3.90.70.10">
    <property type="entry name" value="Cysteine proteinases"/>
    <property type="match status" value="1"/>
</dbReference>
<evidence type="ECO:0000313" key="1">
    <source>
        <dbReference type="EMBL" id="PQJ29057.1"/>
    </source>
</evidence>